<evidence type="ECO:0000313" key="2">
    <source>
        <dbReference type="EMBL" id="KAJ1185546.1"/>
    </source>
</evidence>
<sequence>MGWRSSEGRIRRANHARAWKHEGRRNHALRGDGRARAAASAARGAARGGHSGRRVPSPAFIWQNDLCYFHKKCRHYLPAESSTGPQSITRHGFASEKMNYSPPPVAGRHYFWRAKLRTTFYLRKLFSQITPARTRGLTGILCRGPGSRAPGPCGGPHRSAEVESPPERTPERRLLFPATKAWQSVRADWEPKLKEKLSSKSMAPLPLTTKTRPQRPLVALAKGRFPARFVAPVGCVGAEQGAKHGGKSKTMVRT</sequence>
<evidence type="ECO:0000313" key="3">
    <source>
        <dbReference type="Proteomes" id="UP001066276"/>
    </source>
</evidence>
<dbReference type="AlphaFoldDB" id="A0AAV7UB28"/>
<feature type="region of interest" description="Disordered" evidence="1">
    <location>
        <begin position="148"/>
        <end position="170"/>
    </location>
</feature>
<dbReference type="EMBL" id="JANPWB010000005">
    <property type="protein sequence ID" value="KAJ1185546.1"/>
    <property type="molecule type" value="Genomic_DNA"/>
</dbReference>
<protein>
    <submittedName>
        <fullName evidence="2">Uncharacterized protein</fullName>
    </submittedName>
</protein>
<gene>
    <name evidence="2" type="ORF">NDU88_002338</name>
</gene>
<organism evidence="2 3">
    <name type="scientific">Pleurodeles waltl</name>
    <name type="common">Iberian ribbed newt</name>
    <dbReference type="NCBI Taxonomy" id="8319"/>
    <lineage>
        <taxon>Eukaryota</taxon>
        <taxon>Metazoa</taxon>
        <taxon>Chordata</taxon>
        <taxon>Craniata</taxon>
        <taxon>Vertebrata</taxon>
        <taxon>Euteleostomi</taxon>
        <taxon>Amphibia</taxon>
        <taxon>Batrachia</taxon>
        <taxon>Caudata</taxon>
        <taxon>Salamandroidea</taxon>
        <taxon>Salamandridae</taxon>
        <taxon>Pleurodelinae</taxon>
        <taxon>Pleurodeles</taxon>
    </lineage>
</organism>
<name>A0AAV7UB28_PLEWA</name>
<feature type="compositionally biased region" description="Basic and acidic residues" evidence="1">
    <location>
        <begin position="158"/>
        <end position="170"/>
    </location>
</feature>
<keyword evidence="3" id="KW-1185">Reference proteome</keyword>
<comment type="caution">
    <text evidence="2">The sequence shown here is derived from an EMBL/GenBank/DDBJ whole genome shotgun (WGS) entry which is preliminary data.</text>
</comment>
<accession>A0AAV7UB28</accession>
<dbReference type="Proteomes" id="UP001066276">
    <property type="component" value="Chromosome 3_1"/>
</dbReference>
<evidence type="ECO:0000256" key="1">
    <source>
        <dbReference type="SAM" id="MobiDB-lite"/>
    </source>
</evidence>
<reference evidence="2" key="1">
    <citation type="journal article" date="2022" name="bioRxiv">
        <title>Sequencing and chromosome-scale assembly of the giantPleurodeles waltlgenome.</title>
        <authorList>
            <person name="Brown T."/>
            <person name="Elewa A."/>
            <person name="Iarovenko S."/>
            <person name="Subramanian E."/>
            <person name="Araus A.J."/>
            <person name="Petzold A."/>
            <person name="Susuki M."/>
            <person name="Suzuki K.-i.T."/>
            <person name="Hayashi T."/>
            <person name="Toyoda A."/>
            <person name="Oliveira C."/>
            <person name="Osipova E."/>
            <person name="Leigh N.D."/>
            <person name="Simon A."/>
            <person name="Yun M.H."/>
        </authorList>
    </citation>
    <scope>NUCLEOTIDE SEQUENCE</scope>
    <source>
        <strain evidence="2">20211129_DDA</strain>
        <tissue evidence="2">Liver</tissue>
    </source>
</reference>
<proteinExistence type="predicted"/>